<evidence type="ECO:0008006" key="3">
    <source>
        <dbReference type="Google" id="ProtNLM"/>
    </source>
</evidence>
<dbReference type="SUPFAM" id="SSF103025">
    <property type="entry name" value="Folate-binding domain"/>
    <property type="match status" value="1"/>
</dbReference>
<name>A0A090ENN8_MESPL</name>
<dbReference type="Gene3D" id="3.30.1360.120">
    <property type="entry name" value="Probable tRNA modification gtpase trme, domain 1"/>
    <property type="match status" value="1"/>
</dbReference>
<dbReference type="Proteomes" id="UP000046373">
    <property type="component" value="Unassembled WGS sequence"/>
</dbReference>
<evidence type="ECO:0000313" key="2">
    <source>
        <dbReference type="Proteomes" id="UP000046373"/>
    </source>
</evidence>
<gene>
    <name evidence="1" type="ORF">MPLDJ20_150212</name>
</gene>
<dbReference type="GeneID" id="31889499"/>
<dbReference type="InterPro" id="IPR027266">
    <property type="entry name" value="TrmE/GcvT-like"/>
</dbReference>
<proteinExistence type="predicted"/>
<organism evidence="1 2">
    <name type="scientific">Mesorhizobium plurifarium</name>
    <dbReference type="NCBI Taxonomy" id="69974"/>
    <lineage>
        <taxon>Bacteria</taxon>
        <taxon>Pseudomonadati</taxon>
        <taxon>Pseudomonadota</taxon>
        <taxon>Alphaproteobacteria</taxon>
        <taxon>Hyphomicrobiales</taxon>
        <taxon>Phyllobacteriaceae</taxon>
        <taxon>Mesorhizobium</taxon>
    </lineage>
</organism>
<evidence type="ECO:0000313" key="1">
    <source>
        <dbReference type="EMBL" id="CDX32613.1"/>
    </source>
</evidence>
<protein>
    <recommendedName>
        <fullName evidence="3">Sarcosine oxidase subunit gamma</fullName>
    </recommendedName>
</protein>
<reference evidence="1 2" key="1">
    <citation type="submission" date="2014-08" db="EMBL/GenBank/DDBJ databases">
        <authorList>
            <person name="Moulin Lionel"/>
        </authorList>
    </citation>
    <scope>NUCLEOTIDE SEQUENCE [LARGE SCALE GENOMIC DNA]</scope>
</reference>
<dbReference type="AlphaFoldDB" id="A0A090ENN8"/>
<sequence length="110" mass="11996">MCGCSDVETRLERLRIDPAFGCSLSLGEGRMRLRLSGPRSFDILKACVAIDWDSPQAKPGSVLQTGFHHVLVLLLRTAADACDILAPHSFAQSLVSWVTDIAAPEIFEVK</sequence>
<accession>A0A090ENN8</accession>
<dbReference type="EMBL" id="CCNB01000007">
    <property type="protein sequence ID" value="CDX32613.1"/>
    <property type="molecule type" value="Genomic_DNA"/>
</dbReference>